<accession>A0ABV4CUZ6</accession>
<dbReference type="RefSeq" id="WP_121697969.1">
    <property type="nucleotide sequence ID" value="NZ_JBCLPP010000013.1"/>
</dbReference>
<dbReference type="Proteomes" id="UP001565200">
    <property type="component" value="Unassembled WGS sequence"/>
</dbReference>
<keyword evidence="2" id="KW-1185">Reference proteome</keyword>
<reference evidence="1 2" key="1">
    <citation type="submission" date="2024-03" db="EMBL/GenBank/DDBJ databases">
        <title>Mouse gut bacterial collection (mGBC) of GemPharmatech.</title>
        <authorList>
            <person name="He Y."/>
            <person name="Dong L."/>
            <person name="Wu D."/>
            <person name="Gao X."/>
            <person name="Lin Z."/>
        </authorList>
    </citation>
    <scope>NUCLEOTIDE SEQUENCE [LARGE SCALE GENOMIC DNA]</scope>
    <source>
        <strain evidence="1 2">54-13</strain>
    </source>
</reference>
<protein>
    <submittedName>
        <fullName evidence="1">Uncharacterized protein</fullName>
    </submittedName>
</protein>
<evidence type="ECO:0000313" key="1">
    <source>
        <dbReference type="EMBL" id="MEY8245204.1"/>
    </source>
</evidence>
<organism evidence="1 2">
    <name type="scientific">Heminiphilus faecis</name>
    <dbReference type="NCBI Taxonomy" id="2601703"/>
    <lineage>
        <taxon>Bacteria</taxon>
        <taxon>Pseudomonadati</taxon>
        <taxon>Bacteroidota</taxon>
        <taxon>Bacteroidia</taxon>
        <taxon>Bacteroidales</taxon>
        <taxon>Muribaculaceae</taxon>
        <taxon>Heminiphilus</taxon>
    </lineage>
</organism>
<proteinExistence type="predicted"/>
<sequence>MNSSHQEVAIVLDYSDMARDIYAASALHSYLSPEDKPLPPMIVPDNEQALVPALKSAFIFTSLNMLPLIADIDLNDDHGINLTLKVNTDTARRKLDLLRHTLRDAVVAYAMHTCCLGIDDTMSQRYRATALSAVAALNMLCSTPAVIRINPHR</sequence>
<evidence type="ECO:0000313" key="2">
    <source>
        <dbReference type="Proteomes" id="UP001565200"/>
    </source>
</evidence>
<dbReference type="EMBL" id="JBCLPP010000013">
    <property type="protein sequence ID" value="MEY8245204.1"/>
    <property type="molecule type" value="Genomic_DNA"/>
</dbReference>
<gene>
    <name evidence="1" type="ORF">AAK873_06185</name>
</gene>
<name>A0ABV4CUZ6_9BACT</name>
<comment type="caution">
    <text evidence="1">The sequence shown here is derived from an EMBL/GenBank/DDBJ whole genome shotgun (WGS) entry which is preliminary data.</text>
</comment>